<evidence type="ECO:0000313" key="4">
    <source>
        <dbReference type="Proteomes" id="UP000184363"/>
    </source>
</evidence>
<reference evidence="3 4" key="1">
    <citation type="submission" date="2016-11" db="EMBL/GenBank/DDBJ databases">
        <authorList>
            <person name="Jaros S."/>
            <person name="Januszkiewicz K."/>
            <person name="Wedrychowicz H."/>
        </authorList>
    </citation>
    <scope>NUCLEOTIDE SEQUENCE [LARGE SCALE GENOMIC DNA]</scope>
    <source>
        <strain evidence="3 4">DSM 43832</strain>
    </source>
</reference>
<dbReference type="AlphaFoldDB" id="A0A1M6R4K2"/>
<dbReference type="InterPro" id="IPR018961">
    <property type="entry name" value="DnaJ_homolog_subfam-C_membr-28"/>
</dbReference>
<gene>
    <name evidence="3" type="ORF">SAMN05443637_104175</name>
</gene>
<feature type="region of interest" description="Disordered" evidence="1">
    <location>
        <begin position="1"/>
        <end position="20"/>
    </location>
</feature>
<keyword evidence="4" id="KW-1185">Reference proteome</keyword>
<feature type="region of interest" description="Disordered" evidence="1">
    <location>
        <begin position="138"/>
        <end position="164"/>
    </location>
</feature>
<dbReference type="STRING" id="1848.SAMN05443637_104175"/>
<organism evidence="3 4">
    <name type="scientific">Pseudonocardia thermophila</name>
    <dbReference type="NCBI Taxonomy" id="1848"/>
    <lineage>
        <taxon>Bacteria</taxon>
        <taxon>Bacillati</taxon>
        <taxon>Actinomycetota</taxon>
        <taxon>Actinomycetes</taxon>
        <taxon>Pseudonocardiales</taxon>
        <taxon>Pseudonocardiaceae</taxon>
        <taxon>Pseudonocardia</taxon>
    </lineage>
</organism>
<dbReference type="Pfam" id="PF09350">
    <property type="entry name" value="DJC28_CD"/>
    <property type="match status" value="1"/>
</dbReference>
<dbReference type="EMBL" id="FRAP01000004">
    <property type="protein sequence ID" value="SHK27267.1"/>
    <property type="molecule type" value="Genomic_DNA"/>
</dbReference>
<evidence type="ECO:0000313" key="3">
    <source>
        <dbReference type="EMBL" id="SHK27267.1"/>
    </source>
</evidence>
<dbReference type="Proteomes" id="UP000184363">
    <property type="component" value="Unassembled WGS sequence"/>
</dbReference>
<accession>A0A1M6R4K2</accession>
<dbReference type="OrthoDB" id="3395286at2"/>
<evidence type="ECO:0000256" key="1">
    <source>
        <dbReference type="SAM" id="MobiDB-lite"/>
    </source>
</evidence>
<protein>
    <recommendedName>
        <fullName evidence="2">DnaJ homologue subfamily C member 28 conserved domain-containing protein</fullName>
    </recommendedName>
</protein>
<name>A0A1M6R4K2_PSETH</name>
<dbReference type="RefSeq" id="WP_073456130.1">
    <property type="nucleotide sequence ID" value="NZ_CALGVN010000026.1"/>
</dbReference>
<proteinExistence type="predicted"/>
<sequence>MPDSGHRPRGEPEPRFESAVERQIRLAQERGAFDNLPLAGKPLPGAGQPYDENWWIRSWLEREVGSAEALLPESIQLRREIDRLPQKVRDMDTECEVRAAVRELNLRIAEHIRHPTGPNVPVTPVKVDDVVARWREERRARRRRPQQAPPPPPEPPEDATPPKRWWRRLLRLR</sequence>
<feature type="domain" description="DnaJ homologue subfamily C member 28 conserved" evidence="2">
    <location>
        <begin position="20"/>
        <end position="89"/>
    </location>
</feature>
<evidence type="ECO:0000259" key="2">
    <source>
        <dbReference type="Pfam" id="PF09350"/>
    </source>
</evidence>